<dbReference type="InterPro" id="IPR002501">
    <property type="entry name" value="PsdUridine_synth_N"/>
</dbReference>
<dbReference type="GO" id="GO:0006400">
    <property type="term" value="P:tRNA modification"/>
    <property type="evidence" value="ECO:0007669"/>
    <property type="project" value="TreeGrafter"/>
</dbReference>
<dbReference type="InterPro" id="IPR014780">
    <property type="entry name" value="tRNA_psdUridine_synth_TruB"/>
</dbReference>
<dbReference type="GO" id="GO:0160148">
    <property type="term" value="F:tRNA pseudouridine(55) synthase activity"/>
    <property type="evidence" value="ECO:0007669"/>
    <property type="project" value="UniProtKB-EC"/>
</dbReference>
<dbReference type="InterPro" id="IPR020103">
    <property type="entry name" value="PsdUridine_synth_cat_dom_sf"/>
</dbReference>
<evidence type="ECO:0000256" key="3">
    <source>
        <dbReference type="ARBA" id="ARBA00012787"/>
    </source>
</evidence>
<sequence>MFYLINKHKWLTSFWVLHLLRKKLGIKKIGHTWTLDPLATGLLLVATGNSTKLIPYLEKKTKTYIFAFNIDGVSPTWDLEWEVCYFDSKIVESKKGEITKDAIEEIIKNKFSWKISQIPPKYSAIKIDWKKACDLIRKGKEFEMKKREIEIFDSELISYEFPEIKIEMTVSAGAYVRTIAEDIWKELWLWWYITLLHRNKIWDITENLSQELDATEDCHSISEDFLFPEFKKVDVNEDELADLKLWREISRSWLIEWNKYFASHNGKNESLVEARDSRLIIVRNWLHG</sequence>
<name>K2G087_9BACT</name>
<evidence type="ECO:0000256" key="1">
    <source>
        <dbReference type="ARBA" id="ARBA00000385"/>
    </source>
</evidence>
<organism evidence="7">
    <name type="scientific">uncultured bacterium</name>
    <name type="common">gcode 4</name>
    <dbReference type="NCBI Taxonomy" id="1234023"/>
    <lineage>
        <taxon>Bacteria</taxon>
        <taxon>environmental samples</taxon>
    </lineage>
</organism>
<dbReference type="Pfam" id="PF01509">
    <property type="entry name" value="TruB_N"/>
    <property type="match status" value="1"/>
</dbReference>
<dbReference type="EMBL" id="AMFJ01000465">
    <property type="protein sequence ID" value="EKE27572.1"/>
    <property type="molecule type" value="Genomic_DNA"/>
</dbReference>
<evidence type="ECO:0000256" key="5">
    <source>
        <dbReference type="ARBA" id="ARBA00023235"/>
    </source>
</evidence>
<dbReference type="GO" id="GO:1990481">
    <property type="term" value="P:mRNA pseudouridine synthesis"/>
    <property type="evidence" value="ECO:0007669"/>
    <property type="project" value="TreeGrafter"/>
</dbReference>
<evidence type="ECO:0000256" key="4">
    <source>
        <dbReference type="ARBA" id="ARBA00022694"/>
    </source>
</evidence>
<proteinExistence type="inferred from homology"/>
<dbReference type="GO" id="GO:0003723">
    <property type="term" value="F:RNA binding"/>
    <property type="evidence" value="ECO:0007669"/>
    <property type="project" value="InterPro"/>
</dbReference>
<reference evidence="7" key="1">
    <citation type="journal article" date="2012" name="Science">
        <title>Fermentation, hydrogen, and sulfur metabolism in multiple uncultivated bacterial phyla.</title>
        <authorList>
            <person name="Wrighton K.C."/>
            <person name="Thomas B.C."/>
            <person name="Sharon I."/>
            <person name="Miller C.S."/>
            <person name="Castelle C.J."/>
            <person name="VerBerkmoes N.C."/>
            <person name="Wilkins M.J."/>
            <person name="Hettich R.L."/>
            <person name="Lipton M.S."/>
            <person name="Williams K.H."/>
            <person name="Long P.E."/>
            <person name="Banfield J.F."/>
        </authorList>
    </citation>
    <scope>NUCLEOTIDE SEQUENCE [LARGE SCALE GENOMIC DNA]</scope>
</reference>
<comment type="similarity">
    <text evidence="2">Belongs to the pseudouridine synthase TruB family. Type 1 subfamily.</text>
</comment>
<dbReference type="PANTHER" id="PTHR13767">
    <property type="entry name" value="TRNA-PSEUDOURIDINE SYNTHASE"/>
    <property type="match status" value="1"/>
</dbReference>
<comment type="catalytic activity">
    <reaction evidence="1">
        <text>uridine(55) in tRNA = pseudouridine(55) in tRNA</text>
        <dbReference type="Rhea" id="RHEA:42532"/>
        <dbReference type="Rhea" id="RHEA-COMP:10101"/>
        <dbReference type="Rhea" id="RHEA-COMP:10102"/>
        <dbReference type="ChEBI" id="CHEBI:65314"/>
        <dbReference type="ChEBI" id="CHEBI:65315"/>
        <dbReference type="EC" id="5.4.99.25"/>
    </reaction>
</comment>
<feature type="domain" description="Pseudouridine synthase II N-terminal" evidence="6">
    <location>
        <begin position="21"/>
        <end position="176"/>
    </location>
</feature>
<dbReference type="AlphaFoldDB" id="K2G087"/>
<gene>
    <name evidence="7" type="ORF">ACD_3C00191G0003</name>
</gene>
<dbReference type="SUPFAM" id="SSF55120">
    <property type="entry name" value="Pseudouridine synthase"/>
    <property type="match status" value="1"/>
</dbReference>
<keyword evidence="4" id="KW-0819">tRNA processing</keyword>
<protein>
    <recommendedName>
        <fullName evidence="3">tRNA pseudouridine(55) synthase</fullName>
        <ecNumber evidence="3">5.4.99.25</ecNumber>
    </recommendedName>
</protein>
<accession>K2G087</accession>
<evidence type="ECO:0000259" key="6">
    <source>
        <dbReference type="Pfam" id="PF01509"/>
    </source>
</evidence>
<dbReference type="EC" id="5.4.99.25" evidence="3"/>
<dbReference type="Gene3D" id="3.30.2350.10">
    <property type="entry name" value="Pseudouridine synthase"/>
    <property type="match status" value="1"/>
</dbReference>
<keyword evidence="5" id="KW-0413">Isomerase</keyword>
<comment type="caution">
    <text evidence="7">The sequence shown here is derived from an EMBL/GenBank/DDBJ whole genome shotgun (WGS) entry which is preliminary data.</text>
</comment>
<dbReference type="PANTHER" id="PTHR13767:SF2">
    <property type="entry name" value="PSEUDOURIDYLATE SYNTHASE TRUB1"/>
    <property type="match status" value="1"/>
</dbReference>
<evidence type="ECO:0000313" key="7">
    <source>
        <dbReference type="EMBL" id="EKE27572.1"/>
    </source>
</evidence>
<evidence type="ECO:0000256" key="2">
    <source>
        <dbReference type="ARBA" id="ARBA00005642"/>
    </source>
</evidence>